<feature type="domain" description="Chalcone/stilbene synthase C-terminal" evidence="5">
    <location>
        <begin position="228"/>
        <end position="359"/>
    </location>
</feature>
<evidence type="ECO:0000259" key="5">
    <source>
        <dbReference type="Pfam" id="PF02797"/>
    </source>
</evidence>
<dbReference type="SUPFAM" id="SSF53901">
    <property type="entry name" value="Thiolase-like"/>
    <property type="match status" value="1"/>
</dbReference>
<dbReference type="InterPro" id="IPR016039">
    <property type="entry name" value="Thiolase-like"/>
</dbReference>
<dbReference type="CDD" id="cd00831">
    <property type="entry name" value="CHS_like"/>
    <property type="match status" value="1"/>
</dbReference>
<dbReference type="PANTHER" id="PTHR11877:SF99">
    <property type="entry name" value="1,3,6,8-TETRAHYDROXYNAPHTHALENE SYNTHASE"/>
    <property type="match status" value="1"/>
</dbReference>
<feature type="domain" description="Chalcone/stilbene synthase N-terminal" evidence="4">
    <location>
        <begin position="3"/>
        <end position="206"/>
    </location>
</feature>
<evidence type="ECO:0000313" key="6">
    <source>
        <dbReference type="EMBL" id="WVX82956.1"/>
    </source>
</evidence>
<dbReference type="Proteomes" id="UP001357223">
    <property type="component" value="Chromosome"/>
</dbReference>
<dbReference type="RefSeq" id="WP_338451850.1">
    <property type="nucleotide sequence ID" value="NZ_CP137640.1"/>
</dbReference>
<keyword evidence="3" id="KW-0012">Acyltransferase</keyword>
<evidence type="ECO:0000313" key="7">
    <source>
        <dbReference type="Proteomes" id="UP001357223"/>
    </source>
</evidence>
<organism evidence="6 7">
    <name type="scientific">Niallia oryzisoli</name>
    <dbReference type="NCBI Taxonomy" id="1737571"/>
    <lineage>
        <taxon>Bacteria</taxon>
        <taxon>Bacillati</taxon>
        <taxon>Bacillota</taxon>
        <taxon>Bacilli</taxon>
        <taxon>Bacillales</taxon>
        <taxon>Bacillaceae</taxon>
        <taxon>Niallia</taxon>
    </lineage>
</organism>
<evidence type="ECO:0000256" key="3">
    <source>
        <dbReference type="ARBA" id="ARBA00023315"/>
    </source>
</evidence>
<sequence>MPAILSIGDAFPPFVLQQEEIMHFSKRLFSESFQDIERLLHVFPHGQVQKRYFVKDLDWYQQDHTFVEKNNAFIKSAIELGSEAITNCLHNDTFLKRQIACEEIDAIFLITSTGIATPSIEARIMNILPFSEKTKRIPLWGLGCAGGAAGLSRAFEYCKAYPEAKVLVLAIELCSLTFQRHDHSKSNLIGTSLFGDGVVCVLVAGDEVETETICSLASIPKILATQSTTMRNSLDVMGWEVKNDGLYVVFSKDIPAIVEKWLKPIVGQFLREHHLTIESMDHFIAHPGGKKVLDAYVKALQLEPSMVDSSFHVLKNYGNISSATVLLVLKAFLQKASANEWGLCTSLGPGFSSELLLIRWE</sequence>
<dbReference type="Pfam" id="PF02797">
    <property type="entry name" value="Chal_sti_synt_C"/>
    <property type="match status" value="1"/>
</dbReference>
<reference evidence="6 7" key="1">
    <citation type="submission" date="2023-10" db="EMBL/GenBank/DDBJ databases">
        <title>Niallia locisalis sp.nov. isolated from a salt pond sample.</title>
        <authorList>
            <person name="Li X.-J."/>
            <person name="Dong L."/>
        </authorList>
    </citation>
    <scope>NUCLEOTIDE SEQUENCE [LARGE SCALE GENOMIC DNA]</scope>
    <source>
        <strain evidence="6 7">DSM 29761</strain>
    </source>
</reference>
<accession>A0ABZ2CKW4</accession>
<dbReference type="EMBL" id="CP137640">
    <property type="protein sequence ID" value="WVX82956.1"/>
    <property type="molecule type" value="Genomic_DNA"/>
</dbReference>
<evidence type="ECO:0000259" key="4">
    <source>
        <dbReference type="Pfam" id="PF00195"/>
    </source>
</evidence>
<proteinExistence type="inferred from homology"/>
<keyword evidence="7" id="KW-1185">Reference proteome</keyword>
<evidence type="ECO:0000256" key="1">
    <source>
        <dbReference type="ARBA" id="ARBA00005531"/>
    </source>
</evidence>
<dbReference type="Gene3D" id="3.40.47.10">
    <property type="match status" value="2"/>
</dbReference>
<protein>
    <submittedName>
        <fullName evidence="6">3-oxoacyl-[acyl-carrier-protein] synthase III C-terminal domain-containing protein</fullName>
    </submittedName>
</protein>
<dbReference type="InterPro" id="IPR001099">
    <property type="entry name" value="Chalcone/stilbene_synt_N"/>
</dbReference>
<dbReference type="InterPro" id="IPR012328">
    <property type="entry name" value="Chalcone/stilbene_synt_C"/>
</dbReference>
<gene>
    <name evidence="6" type="ORF">R4Z09_08265</name>
</gene>
<dbReference type="PIRSF" id="PIRSF000451">
    <property type="entry name" value="PKS_III"/>
    <property type="match status" value="1"/>
</dbReference>
<evidence type="ECO:0000256" key="2">
    <source>
        <dbReference type="ARBA" id="ARBA00022679"/>
    </source>
</evidence>
<dbReference type="Pfam" id="PF00195">
    <property type="entry name" value="Chal_sti_synt_N"/>
    <property type="match status" value="1"/>
</dbReference>
<dbReference type="InterPro" id="IPR011141">
    <property type="entry name" value="Polyketide_synthase_type-III"/>
</dbReference>
<dbReference type="PANTHER" id="PTHR11877">
    <property type="entry name" value="HYDROXYMETHYLGLUTARYL-COA SYNTHASE"/>
    <property type="match status" value="1"/>
</dbReference>
<name>A0ABZ2CKW4_9BACI</name>
<comment type="similarity">
    <text evidence="1">Belongs to the thiolase-like superfamily. Chalcone/stilbene synthases family.</text>
</comment>
<keyword evidence="2" id="KW-0808">Transferase</keyword>